<dbReference type="InterPro" id="IPR000760">
    <property type="entry name" value="Inositol_monophosphatase-like"/>
</dbReference>
<evidence type="ECO:0000256" key="5">
    <source>
        <dbReference type="ARBA" id="ARBA00022723"/>
    </source>
</evidence>
<dbReference type="Proteomes" id="UP000492821">
    <property type="component" value="Unassembled WGS sequence"/>
</dbReference>
<proteinExistence type="inferred from homology"/>
<dbReference type="SUPFAM" id="SSF56655">
    <property type="entry name" value="Carbohydrate phosphatase"/>
    <property type="match status" value="1"/>
</dbReference>
<dbReference type="CDD" id="cd01639">
    <property type="entry name" value="IMPase"/>
    <property type="match status" value="1"/>
</dbReference>
<dbReference type="PANTHER" id="PTHR20854">
    <property type="entry name" value="INOSITOL MONOPHOSPHATASE"/>
    <property type="match status" value="1"/>
</dbReference>
<dbReference type="Gene3D" id="3.40.190.80">
    <property type="match status" value="1"/>
</dbReference>
<dbReference type="PROSITE" id="PS00629">
    <property type="entry name" value="IMP_1"/>
    <property type="match status" value="1"/>
</dbReference>
<protein>
    <recommendedName>
        <fullName evidence="9">Inositol-1-monophosphatase</fullName>
        <ecNumber evidence="9">3.1.3.25</ecNumber>
    </recommendedName>
</protein>
<evidence type="ECO:0000256" key="9">
    <source>
        <dbReference type="RuleBase" id="RU364068"/>
    </source>
</evidence>
<dbReference type="InterPro" id="IPR020552">
    <property type="entry name" value="Inositol_monoPase_Li-sen"/>
</dbReference>
<organism evidence="10 11">
    <name type="scientific">Panagrellus redivivus</name>
    <name type="common">Microworm</name>
    <dbReference type="NCBI Taxonomy" id="6233"/>
    <lineage>
        <taxon>Eukaryota</taxon>
        <taxon>Metazoa</taxon>
        <taxon>Ecdysozoa</taxon>
        <taxon>Nematoda</taxon>
        <taxon>Chromadorea</taxon>
        <taxon>Rhabditida</taxon>
        <taxon>Tylenchina</taxon>
        <taxon>Panagrolaimomorpha</taxon>
        <taxon>Panagrolaimoidea</taxon>
        <taxon>Panagrolaimidae</taxon>
        <taxon>Panagrellus</taxon>
    </lineage>
</organism>
<evidence type="ECO:0000256" key="2">
    <source>
        <dbReference type="ARBA" id="ARBA00001946"/>
    </source>
</evidence>
<dbReference type="InterPro" id="IPR033942">
    <property type="entry name" value="IMPase"/>
</dbReference>
<keyword evidence="5 8" id="KW-0479">Metal-binding</keyword>
<evidence type="ECO:0000256" key="7">
    <source>
        <dbReference type="ARBA" id="ARBA00022842"/>
    </source>
</evidence>
<dbReference type="FunFam" id="3.40.190.80:FF:000002">
    <property type="entry name" value="Inositol-1-monophosphatase"/>
    <property type="match status" value="1"/>
</dbReference>
<comment type="similarity">
    <text evidence="4 9">Belongs to the inositol monophosphatase superfamily.</text>
</comment>
<reference evidence="10" key="1">
    <citation type="journal article" date="2013" name="Genetics">
        <title>The draft genome and transcriptome of Panagrellus redivivus are shaped by the harsh demands of a free-living lifestyle.</title>
        <authorList>
            <person name="Srinivasan J."/>
            <person name="Dillman A.R."/>
            <person name="Macchietto M.G."/>
            <person name="Heikkinen L."/>
            <person name="Lakso M."/>
            <person name="Fracchia K.M."/>
            <person name="Antoshechkin I."/>
            <person name="Mortazavi A."/>
            <person name="Wong G."/>
            <person name="Sternberg P.W."/>
        </authorList>
    </citation>
    <scope>NUCLEOTIDE SEQUENCE [LARGE SCALE GENOMIC DNA]</scope>
    <source>
        <strain evidence="10">MT8872</strain>
    </source>
</reference>
<keyword evidence="6 9" id="KW-0378">Hydrolase</keyword>
<dbReference type="PRINTS" id="PR00377">
    <property type="entry name" value="IMPHPHTASES"/>
</dbReference>
<dbReference type="GO" id="GO:0046854">
    <property type="term" value="P:phosphatidylinositol phosphate biosynthetic process"/>
    <property type="evidence" value="ECO:0007669"/>
    <property type="project" value="InterPro"/>
</dbReference>
<reference evidence="11" key="2">
    <citation type="submission" date="2020-10" db="UniProtKB">
        <authorList>
            <consortium name="WormBaseParasite"/>
        </authorList>
    </citation>
    <scope>IDENTIFICATION</scope>
</reference>
<evidence type="ECO:0000256" key="1">
    <source>
        <dbReference type="ARBA" id="ARBA00001033"/>
    </source>
</evidence>
<dbReference type="PROSITE" id="PS00630">
    <property type="entry name" value="IMP_2"/>
    <property type="match status" value="1"/>
</dbReference>
<feature type="binding site" evidence="8">
    <location>
        <position position="92"/>
    </location>
    <ligand>
        <name>Mg(2+)</name>
        <dbReference type="ChEBI" id="CHEBI:18420"/>
        <label>1</label>
        <note>catalytic</note>
    </ligand>
</feature>
<evidence type="ECO:0000256" key="3">
    <source>
        <dbReference type="ARBA" id="ARBA00005152"/>
    </source>
</evidence>
<dbReference type="Gene3D" id="3.30.540.10">
    <property type="entry name" value="Fructose-1,6-Bisphosphatase, subunit A, domain 1"/>
    <property type="match status" value="1"/>
</dbReference>
<dbReference type="WBParaSite" id="Pan_g15173.t1">
    <property type="protein sequence ID" value="Pan_g15173.t1"/>
    <property type="gene ID" value="Pan_g15173"/>
</dbReference>
<dbReference type="AlphaFoldDB" id="A0A7E4V150"/>
<dbReference type="PANTHER" id="PTHR20854:SF4">
    <property type="entry name" value="INOSITOL-1-MONOPHOSPHATASE-RELATED"/>
    <property type="match status" value="1"/>
</dbReference>
<evidence type="ECO:0000313" key="10">
    <source>
        <dbReference type="Proteomes" id="UP000492821"/>
    </source>
</evidence>
<dbReference type="InterPro" id="IPR020550">
    <property type="entry name" value="Inositol_monophosphatase_CS"/>
</dbReference>
<dbReference type="InterPro" id="IPR020583">
    <property type="entry name" value="Inositol_monoP_metal-BS"/>
</dbReference>
<dbReference type="GO" id="GO:0007165">
    <property type="term" value="P:signal transduction"/>
    <property type="evidence" value="ECO:0007669"/>
    <property type="project" value="TreeGrafter"/>
</dbReference>
<keyword evidence="10" id="KW-1185">Reference proteome</keyword>
<feature type="binding site" evidence="8">
    <location>
        <position position="95"/>
    </location>
    <ligand>
        <name>Mg(2+)</name>
        <dbReference type="ChEBI" id="CHEBI:18420"/>
        <label>1</label>
        <note>catalytic</note>
    </ligand>
</feature>
<dbReference type="Pfam" id="PF00459">
    <property type="entry name" value="Inositol_P"/>
    <property type="match status" value="1"/>
</dbReference>
<comment type="cofactor">
    <cofactor evidence="2 8 9">
        <name>Mg(2+)</name>
        <dbReference type="ChEBI" id="CHEBI:18420"/>
    </cofactor>
</comment>
<comment type="catalytic activity">
    <reaction evidence="1 9">
        <text>a myo-inositol phosphate + H2O = myo-inositol + phosphate</text>
        <dbReference type="Rhea" id="RHEA:24056"/>
        <dbReference type="ChEBI" id="CHEBI:15377"/>
        <dbReference type="ChEBI" id="CHEBI:17268"/>
        <dbReference type="ChEBI" id="CHEBI:43474"/>
        <dbReference type="ChEBI" id="CHEBI:84139"/>
        <dbReference type="EC" id="3.1.3.25"/>
    </reaction>
</comment>
<sequence length="284" mass="30482">MSSPDLDKFFQVALELTRKGGQLVRTAFDQPASIVLTKSSDTDLVTETDQAVEKLLIAGLGKAFPDHKFIGEESAAAGQKYTLTDAPTWIIDPIDGTTNFVHRIPLVAICVGLTINKEPVVGIVYNPITNECFSAIKGRGAFKNGFPIHVSSTEALNKSVICTSLGIHNVVGVGPAWLDRALENHKKTVIAGVRGHRAFGSAAINMVYVAQGSIDAYIEYGLHSWDIAAAVVICREAGATLLDPTGAAFDLMSRKVLVAGTEKLAREISGVFTHTDFEREGEEK</sequence>
<evidence type="ECO:0000256" key="8">
    <source>
        <dbReference type="PIRSR" id="PIRSR600760-2"/>
    </source>
</evidence>
<dbReference type="PRINTS" id="PR00378">
    <property type="entry name" value="LIIMPHPHTASE"/>
</dbReference>
<dbReference type="UniPathway" id="UPA00823">
    <property type="reaction ID" value="UER00788"/>
</dbReference>
<dbReference type="FunFam" id="3.30.540.10:FF:000004">
    <property type="entry name" value="Inositol-1-monophosphatase"/>
    <property type="match status" value="1"/>
</dbReference>
<dbReference type="GO" id="GO:0006021">
    <property type="term" value="P:inositol biosynthetic process"/>
    <property type="evidence" value="ECO:0007669"/>
    <property type="project" value="UniProtKB-UniPathway"/>
</dbReference>
<evidence type="ECO:0000256" key="4">
    <source>
        <dbReference type="ARBA" id="ARBA00009759"/>
    </source>
</evidence>
<dbReference type="GO" id="GO:0046872">
    <property type="term" value="F:metal ion binding"/>
    <property type="evidence" value="ECO:0007669"/>
    <property type="project" value="UniProtKB-KW"/>
</dbReference>
<accession>A0A7E4V150</accession>
<feature type="binding site" evidence="8">
    <location>
        <position position="94"/>
    </location>
    <ligand>
        <name>Mg(2+)</name>
        <dbReference type="ChEBI" id="CHEBI:18420"/>
        <label>1</label>
        <note>catalytic</note>
    </ligand>
</feature>
<dbReference type="EC" id="3.1.3.25" evidence="9"/>
<comment type="pathway">
    <text evidence="3 9">Polyol metabolism; myo-inositol biosynthesis; myo-inositol from D-glucose 6-phosphate: step 2/2.</text>
</comment>
<feature type="binding site" evidence="8">
    <location>
        <position position="72"/>
    </location>
    <ligand>
        <name>Mg(2+)</name>
        <dbReference type="ChEBI" id="CHEBI:18420"/>
        <label>1</label>
        <note>catalytic</note>
    </ligand>
</feature>
<dbReference type="GO" id="GO:0008934">
    <property type="term" value="F:inositol monophosphate 1-phosphatase activity"/>
    <property type="evidence" value="ECO:0007669"/>
    <property type="project" value="InterPro"/>
</dbReference>
<evidence type="ECO:0000256" key="6">
    <source>
        <dbReference type="ARBA" id="ARBA00022801"/>
    </source>
</evidence>
<feature type="binding site" evidence="8">
    <location>
        <position position="226"/>
    </location>
    <ligand>
        <name>Mg(2+)</name>
        <dbReference type="ChEBI" id="CHEBI:18420"/>
        <label>1</label>
        <note>catalytic</note>
    </ligand>
</feature>
<evidence type="ECO:0000313" key="11">
    <source>
        <dbReference type="WBParaSite" id="Pan_g15173.t1"/>
    </source>
</evidence>
<keyword evidence="7 8" id="KW-0460">Magnesium</keyword>
<name>A0A7E4V150_PANRE</name>